<keyword evidence="1" id="KW-0732">Signal</keyword>
<dbReference type="Pfam" id="PF12514">
    <property type="entry name" value="DUF3718"/>
    <property type="match status" value="1"/>
</dbReference>
<evidence type="ECO:0000313" key="2">
    <source>
        <dbReference type="EMBL" id="MCU7553897.1"/>
    </source>
</evidence>
<dbReference type="RefSeq" id="WP_262992595.1">
    <property type="nucleotide sequence ID" value="NZ_JAOTJC010000006.1"/>
</dbReference>
<accession>A0ABT2VKS1</accession>
<organism evidence="2 3">
    <name type="scientific">Alteromonas salexigens</name>
    <dbReference type="NCBI Taxonomy" id="2982530"/>
    <lineage>
        <taxon>Bacteria</taxon>
        <taxon>Pseudomonadati</taxon>
        <taxon>Pseudomonadota</taxon>
        <taxon>Gammaproteobacteria</taxon>
        <taxon>Alteromonadales</taxon>
        <taxon>Alteromonadaceae</taxon>
        <taxon>Alteromonas/Salinimonas group</taxon>
        <taxon>Alteromonas</taxon>
    </lineage>
</organism>
<evidence type="ECO:0000256" key="1">
    <source>
        <dbReference type="SAM" id="SignalP"/>
    </source>
</evidence>
<dbReference type="Proteomes" id="UP001209257">
    <property type="component" value="Unassembled WGS sequence"/>
</dbReference>
<proteinExistence type="predicted"/>
<keyword evidence="3" id="KW-1185">Reference proteome</keyword>
<reference evidence="3" key="1">
    <citation type="submission" date="2023-07" db="EMBL/GenBank/DDBJ databases">
        <title>Study on multiphase classification of strain Alteromonas salexigens isolated from the Yellow Sea.</title>
        <authorList>
            <person name="Sun L."/>
        </authorList>
    </citation>
    <scope>NUCLEOTIDE SEQUENCE [LARGE SCALE GENOMIC DNA]</scope>
    <source>
        <strain evidence="3">ASW11-19</strain>
    </source>
</reference>
<sequence>MKTRTVMTVMGLVAGVSMIAFPAAAMDRYIEQALVGFCESTMDNNRMKLDKSIRAYRLDHQTVASKVVCNGQPIMAFAEYHNADQTLAAFENRLPARLRPVTEIRDITVMTTDDEKWYVTIDENR</sequence>
<feature type="signal peptide" evidence="1">
    <location>
        <begin position="1"/>
        <end position="25"/>
    </location>
</feature>
<protein>
    <submittedName>
        <fullName evidence="2">DUF3718 domain-containing protein</fullName>
    </submittedName>
</protein>
<dbReference type="EMBL" id="JAOTJC010000006">
    <property type="protein sequence ID" value="MCU7553897.1"/>
    <property type="molecule type" value="Genomic_DNA"/>
</dbReference>
<dbReference type="InterPro" id="IPR022193">
    <property type="entry name" value="DUF3718"/>
</dbReference>
<evidence type="ECO:0000313" key="3">
    <source>
        <dbReference type="Proteomes" id="UP001209257"/>
    </source>
</evidence>
<gene>
    <name evidence="2" type="ORF">OCL06_04725</name>
</gene>
<name>A0ABT2VKS1_9ALTE</name>
<comment type="caution">
    <text evidence="2">The sequence shown here is derived from an EMBL/GenBank/DDBJ whole genome shotgun (WGS) entry which is preliminary data.</text>
</comment>
<feature type="chain" id="PRO_5047215367" evidence="1">
    <location>
        <begin position="26"/>
        <end position="125"/>
    </location>
</feature>